<evidence type="ECO:0000256" key="1">
    <source>
        <dbReference type="SAM" id="Coils"/>
    </source>
</evidence>
<dbReference type="PANTHER" id="PTHR36037">
    <property type="entry name" value="RNA-DIRECTED DNA POLYMERASE (REVERSE TRANSCRIPTASE)-RELATED FAMILY PROTEIN"/>
    <property type="match status" value="1"/>
</dbReference>
<dbReference type="Gramene" id="Manes.15G055900.1.v8.1">
    <property type="protein sequence ID" value="Manes.15G055900.1.v8.1.CDS"/>
    <property type="gene ID" value="Manes.15G055900.v8.1"/>
</dbReference>
<dbReference type="OrthoDB" id="1927690at2759"/>
<sequence length="420" mass="47828">MDSVPSSEPLDLDTIRSELRELEEIRNNCNDDMVSEMCPSDSDQLLKDCALQLESKVEQIMCDCSDFSFLGIEDLDAFVEHLKEELNMAEAESAKISSEIEVLTRNHVEDFTKLESDNELLNCSLDFMSSQDVEKGKGHACREEQLNSTNSLGECEFEVLKLDNQVEENKVMLKSLQDLDSIFKRIDAVEQIEDALSGLKVIEFDGVYIRLSLRTYLPKLEDLLCPQKIEDAAEPSEVNHELLIEVVNGSMELKNAEIFPSDVYINDIIDAANAFRQLFSHSTMETRSSLEWFVRKVQDRIILCTMRRVVVKHANKSRHSFEYVDRDETIVAHLVGGIDAFIKLSQGWPIAKSPLKVLSLKSSDHHSKEISLSFLCKVEEVVNYLDIDVQLNLLTFVEAIEKILVEQMRIELHSDSTSKI</sequence>
<name>A0A2C9UDF9_MANES</name>
<protein>
    <submittedName>
        <fullName evidence="2">Uncharacterized protein</fullName>
    </submittedName>
</protein>
<dbReference type="Proteomes" id="UP000091857">
    <property type="component" value="Chromosome 15"/>
</dbReference>
<dbReference type="PANTHER" id="PTHR36037:SF1">
    <property type="entry name" value="RNA-DIRECTED DNA POLYMERASE (REVERSE TRANSCRIPTASE)-RELATED FAMILY PROTEIN"/>
    <property type="match status" value="1"/>
</dbReference>
<proteinExistence type="predicted"/>
<feature type="coiled-coil region" evidence="1">
    <location>
        <begin position="72"/>
        <end position="106"/>
    </location>
</feature>
<dbReference type="EMBL" id="CM004401">
    <property type="protein sequence ID" value="OAY28294.1"/>
    <property type="molecule type" value="Genomic_DNA"/>
</dbReference>
<reference evidence="3" key="1">
    <citation type="journal article" date="2016" name="Nat. Biotechnol.">
        <title>Sequencing wild and cultivated cassava and related species reveals extensive interspecific hybridization and genetic diversity.</title>
        <authorList>
            <person name="Bredeson J.V."/>
            <person name="Lyons J.B."/>
            <person name="Prochnik S.E."/>
            <person name="Wu G.A."/>
            <person name="Ha C.M."/>
            <person name="Edsinger-Gonzales E."/>
            <person name="Grimwood J."/>
            <person name="Schmutz J."/>
            <person name="Rabbi I.Y."/>
            <person name="Egesi C."/>
            <person name="Nauluvula P."/>
            <person name="Lebot V."/>
            <person name="Ndunguru J."/>
            <person name="Mkamilo G."/>
            <person name="Bart R.S."/>
            <person name="Setter T.L."/>
            <person name="Gleadow R.M."/>
            <person name="Kulakow P."/>
            <person name="Ferguson M.E."/>
            <person name="Rounsley S."/>
            <person name="Rokhsar D.S."/>
        </authorList>
    </citation>
    <scope>NUCLEOTIDE SEQUENCE [LARGE SCALE GENOMIC DNA]</scope>
    <source>
        <strain evidence="3">cv. AM560-2</strain>
    </source>
</reference>
<evidence type="ECO:0000313" key="2">
    <source>
        <dbReference type="EMBL" id="OAY28294.1"/>
    </source>
</evidence>
<organism evidence="2 3">
    <name type="scientific">Manihot esculenta</name>
    <name type="common">Cassava</name>
    <name type="synonym">Jatropha manihot</name>
    <dbReference type="NCBI Taxonomy" id="3983"/>
    <lineage>
        <taxon>Eukaryota</taxon>
        <taxon>Viridiplantae</taxon>
        <taxon>Streptophyta</taxon>
        <taxon>Embryophyta</taxon>
        <taxon>Tracheophyta</taxon>
        <taxon>Spermatophyta</taxon>
        <taxon>Magnoliopsida</taxon>
        <taxon>eudicotyledons</taxon>
        <taxon>Gunneridae</taxon>
        <taxon>Pentapetalae</taxon>
        <taxon>rosids</taxon>
        <taxon>fabids</taxon>
        <taxon>Malpighiales</taxon>
        <taxon>Euphorbiaceae</taxon>
        <taxon>Crotonoideae</taxon>
        <taxon>Manihoteae</taxon>
        <taxon>Manihot</taxon>
    </lineage>
</organism>
<gene>
    <name evidence="2" type="ORF">MANES_15G055900v8</name>
</gene>
<accession>A0A2C9UDF9</accession>
<comment type="caution">
    <text evidence="2">The sequence shown here is derived from an EMBL/GenBank/DDBJ whole genome shotgun (WGS) entry which is preliminary data.</text>
</comment>
<dbReference type="AlphaFoldDB" id="A0A2C9UDF9"/>
<keyword evidence="1" id="KW-0175">Coiled coil</keyword>
<dbReference type="STRING" id="3983.A0A2C9UDF9"/>
<keyword evidence="3" id="KW-1185">Reference proteome</keyword>
<evidence type="ECO:0000313" key="3">
    <source>
        <dbReference type="Proteomes" id="UP000091857"/>
    </source>
</evidence>